<evidence type="ECO:0000313" key="1">
    <source>
        <dbReference type="EMBL" id="EST48277.1"/>
    </source>
</evidence>
<reference evidence="1" key="1">
    <citation type="journal article" date="2014" name="PLoS Genet.">
        <title>The Genome of Spironucleus salmonicida Highlights a Fish Pathogen Adapted to Fluctuating Environments.</title>
        <authorList>
            <person name="Xu F."/>
            <person name="Jerlstrom-Hultqvist J."/>
            <person name="Einarsson E."/>
            <person name="Astvaldsson A."/>
            <person name="Svard S.G."/>
            <person name="Andersson J.O."/>
        </authorList>
    </citation>
    <scope>NUCLEOTIDE SEQUENCE</scope>
</reference>
<organism evidence="1">
    <name type="scientific">Spironucleus salmonicida</name>
    <dbReference type="NCBI Taxonomy" id="348837"/>
    <lineage>
        <taxon>Eukaryota</taxon>
        <taxon>Metamonada</taxon>
        <taxon>Diplomonadida</taxon>
        <taxon>Hexamitidae</taxon>
        <taxon>Hexamitinae</taxon>
        <taxon>Spironucleus</taxon>
    </lineage>
</organism>
<gene>
    <name evidence="1" type="ORF">SS50377_11618</name>
</gene>
<protein>
    <submittedName>
        <fullName evidence="1">Uncharacterized protein</fullName>
    </submittedName>
</protein>
<sequence>MPDFTFQLQYCGFTFSNKIQEIQIVNQFQVFKFSFQNIQACDEVFSMLYFSRKLQEIGRILEGSQKQNLQQTHQQRVLEISEESTQPECKVIFEQIPEPISKSLKEASKLKIIVNSNNQTEIDLLTFENSCKALMKGLQCKNSKKKAVFLVIQVLNQITISQRKGCGQTTGIVITDIKQGETKKENYSVQITTINGKKDVYYAKETEILRVITTFQVVKRGLDRGFNFSEYQ</sequence>
<dbReference type="EMBL" id="KI545996">
    <property type="protein sequence ID" value="EST48277.1"/>
    <property type="molecule type" value="Genomic_DNA"/>
</dbReference>
<name>V6LUH9_9EUKA</name>
<accession>V6LUH9</accession>
<dbReference type="AlphaFoldDB" id="V6LUH9"/>
<dbReference type="VEuPathDB" id="GiardiaDB:SS50377_25746"/>
<proteinExistence type="predicted"/>